<accession>A2CBB4</accession>
<evidence type="ECO:0000313" key="2">
    <source>
        <dbReference type="Proteomes" id="UP000002274"/>
    </source>
</evidence>
<reference evidence="1 2" key="1">
    <citation type="journal article" date="2007" name="PLoS Genet.">
        <title>Patterns and implications of gene gain and loss in the evolution of Prochlorococcus.</title>
        <authorList>
            <person name="Kettler G.C."/>
            <person name="Martiny A.C."/>
            <person name="Huang K."/>
            <person name="Zucker J."/>
            <person name="Coleman M.L."/>
            <person name="Rodrigue S."/>
            <person name="Chen F."/>
            <person name="Lapidus A."/>
            <person name="Ferriera S."/>
            <person name="Johnson J."/>
            <person name="Steglich C."/>
            <person name="Church G.M."/>
            <person name="Richardson P."/>
            <person name="Chisholm S.W."/>
        </authorList>
    </citation>
    <scope>NUCLEOTIDE SEQUENCE [LARGE SCALE GENOMIC DNA]</scope>
    <source>
        <strain evidence="1 2">MIT 9303</strain>
    </source>
</reference>
<proteinExistence type="predicted"/>
<gene>
    <name evidence="1" type="ordered locus">P9303_20341</name>
</gene>
<dbReference type="AlphaFoldDB" id="A2CBB4"/>
<dbReference type="Proteomes" id="UP000002274">
    <property type="component" value="Chromosome"/>
</dbReference>
<organism evidence="1 2">
    <name type="scientific">Prochlorococcus marinus (strain MIT 9303)</name>
    <dbReference type="NCBI Taxonomy" id="59922"/>
    <lineage>
        <taxon>Bacteria</taxon>
        <taxon>Bacillati</taxon>
        <taxon>Cyanobacteriota</taxon>
        <taxon>Cyanophyceae</taxon>
        <taxon>Synechococcales</taxon>
        <taxon>Prochlorococcaceae</taxon>
        <taxon>Prochlorococcus</taxon>
    </lineage>
</organism>
<dbReference type="EMBL" id="CP000554">
    <property type="protein sequence ID" value="ABM78774.1"/>
    <property type="molecule type" value="Genomic_DNA"/>
</dbReference>
<evidence type="ECO:0000313" key="1">
    <source>
        <dbReference type="EMBL" id="ABM78774.1"/>
    </source>
</evidence>
<protein>
    <submittedName>
        <fullName evidence="1">Uncharacterized protein</fullName>
    </submittedName>
</protein>
<sequence>MVTLLSAFDPFALELAEWFRLRSWYRETGRDSRELQKDEKRQLAKQSCDQTFTELVDSYLIACKTKYK</sequence>
<dbReference type="KEGG" id="pmf:P9303_20341"/>
<dbReference type="HOGENOM" id="CLU_2790631_0_0_3"/>
<name>A2CBB4_PROM3</name>